<dbReference type="KEGG" id="cvr:CHLNCDRAFT_141915"/>
<dbReference type="GeneID" id="17357797"/>
<gene>
    <name evidence="1" type="ORF">CHLNCDRAFT_141915</name>
</gene>
<accession>E1Z7B6</accession>
<sequence>SDEFVLESPRPVVAYMSRNFFSRGVLNEHDILRYILAKYNVTLRVTTFERWDYAFFRRIDFNKRVKMEYVLHPDPNGPHPEDGWPGNPWIYQNTYVDMEHFGPYIDTAMAAAGIKPVDKPIPVSLN</sequence>
<dbReference type="AlphaFoldDB" id="E1Z7B6"/>
<reference evidence="1 2" key="1">
    <citation type="journal article" date="2010" name="Plant Cell">
        <title>The Chlorella variabilis NC64A genome reveals adaptation to photosymbiosis, coevolution with viruses, and cryptic sex.</title>
        <authorList>
            <person name="Blanc G."/>
            <person name="Duncan G."/>
            <person name="Agarkova I."/>
            <person name="Borodovsky M."/>
            <person name="Gurnon J."/>
            <person name="Kuo A."/>
            <person name="Lindquist E."/>
            <person name="Lucas S."/>
            <person name="Pangilinan J."/>
            <person name="Polle J."/>
            <person name="Salamov A."/>
            <person name="Terry A."/>
            <person name="Yamada T."/>
            <person name="Dunigan D.D."/>
            <person name="Grigoriev I.V."/>
            <person name="Claverie J.M."/>
            <person name="Van Etten J.L."/>
        </authorList>
    </citation>
    <scope>NUCLEOTIDE SEQUENCE [LARGE SCALE GENOMIC DNA]</scope>
    <source>
        <strain evidence="1 2">NC64A</strain>
    </source>
</reference>
<name>E1Z7B6_CHLVA</name>
<dbReference type="STRING" id="554065.E1Z7B6"/>
<evidence type="ECO:0000313" key="1">
    <source>
        <dbReference type="EMBL" id="EFN57890.1"/>
    </source>
</evidence>
<dbReference type="OrthoDB" id="529273at2759"/>
<dbReference type="InParanoid" id="E1Z7B6"/>
<organism evidence="2">
    <name type="scientific">Chlorella variabilis</name>
    <name type="common">Green alga</name>
    <dbReference type="NCBI Taxonomy" id="554065"/>
    <lineage>
        <taxon>Eukaryota</taxon>
        <taxon>Viridiplantae</taxon>
        <taxon>Chlorophyta</taxon>
        <taxon>core chlorophytes</taxon>
        <taxon>Trebouxiophyceae</taxon>
        <taxon>Chlorellales</taxon>
        <taxon>Chlorellaceae</taxon>
        <taxon>Chlorella clade</taxon>
        <taxon>Chlorella</taxon>
    </lineage>
</organism>
<dbReference type="RefSeq" id="XP_005849992.1">
    <property type="nucleotide sequence ID" value="XM_005849930.1"/>
</dbReference>
<protein>
    <submittedName>
        <fullName evidence="1">Expressed protein</fullName>
    </submittedName>
</protein>
<dbReference type="Proteomes" id="UP000008141">
    <property type="component" value="Unassembled WGS sequence"/>
</dbReference>
<evidence type="ECO:0000313" key="2">
    <source>
        <dbReference type="Proteomes" id="UP000008141"/>
    </source>
</evidence>
<feature type="non-terminal residue" evidence="1">
    <location>
        <position position="1"/>
    </location>
</feature>
<dbReference type="EMBL" id="GL433838">
    <property type="protein sequence ID" value="EFN57890.1"/>
    <property type="molecule type" value="Genomic_DNA"/>
</dbReference>
<keyword evidence="2" id="KW-1185">Reference proteome</keyword>
<proteinExistence type="predicted"/>